<organism evidence="3 4">
    <name type="scientific">Pundamilia nyererei</name>
    <dbReference type="NCBI Taxonomy" id="303518"/>
    <lineage>
        <taxon>Eukaryota</taxon>
        <taxon>Metazoa</taxon>
        <taxon>Chordata</taxon>
        <taxon>Craniata</taxon>
        <taxon>Vertebrata</taxon>
        <taxon>Euteleostomi</taxon>
        <taxon>Actinopterygii</taxon>
        <taxon>Neopterygii</taxon>
        <taxon>Teleostei</taxon>
        <taxon>Neoteleostei</taxon>
        <taxon>Acanthomorphata</taxon>
        <taxon>Ovalentaria</taxon>
        <taxon>Cichlomorphae</taxon>
        <taxon>Cichliformes</taxon>
        <taxon>Cichlidae</taxon>
        <taxon>African cichlids</taxon>
        <taxon>Pseudocrenilabrinae</taxon>
        <taxon>Haplochromini</taxon>
        <taxon>Pundamilia</taxon>
    </lineage>
</organism>
<gene>
    <name evidence="4" type="primary">LOC102209925</name>
</gene>
<feature type="compositionally biased region" description="Polar residues" evidence="1">
    <location>
        <begin position="346"/>
        <end position="359"/>
    </location>
</feature>
<reference evidence="4" key="1">
    <citation type="submission" date="2025-08" db="UniProtKB">
        <authorList>
            <consortium name="RefSeq"/>
        </authorList>
    </citation>
    <scope>IDENTIFICATION</scope>
</reference>
<feature type="region of interest" description="Disordered" evidence="1">
    <location>
        <begin position="210"/>
        <end position="494"/>
    </location>
</feature>
<dbReference type="PANTHER" id="PTHR22042:SF3">
    <property type="entry name" value="RIKEN CDNA 2900026A02 GENE"/>
    <property type="match status" value="1"/>
</dbReference>
<name>A0A9Y3VEN6_9CICH</name>
<feature type="compositionally biased region" description="Polar residues" evidence="1">
    <location>
        <begin position="312"/>
        <end position="324"/>
    </location>
</feature>
<dbReference type="SMART" id="SM01319">
    <property type="entry name" value="Tankyrase_bdg_C"/>
    <property type="match status" value="1"/>
</dbReference>
<dbReference type="PANTHER" id="PTHR22042">
    <property type="entry name" value="TANKYRASE 1 BINDING PROTEIN"/>
    <property type="match status" value="1"/>
</dbReference>
<feature type="compositionally biased region" description="Basic and acidic residues" evidence="1">
    <location>
        <begin position="360"/>
        <end position="371"/>
    </location>
</feature>
<dbReference type="Proteomes" id="UP000695023">
    <property type="component" value="Unplaced"/>
</dbReference>
<dbReference type="RefSeq" id="XP_005731351.1">
    <property type="nucleotide sequence ID" value="XM_005731294.1"/>
</dbReference>
<feature type="compositionally biased region" description="Polar residues" evidence="1">
    <location>
        <begin position="73"/>
        <end position="88"/>
    </location>
</feature>
<dbReference type="Pfam" id="PF15327">
    <property type="entry name" value="Tankyrase_bdg_C"/>
    <property type="match status" value="1"/>
</dbReference>
<accession>A0A9Y3VEN6</accession>
<dbReference type="InterPro" id="IPR032764">
    <property type="entry name" value="Tankyrase-bd_C"/>
</dbReference>
<feature type="compositionally biased region" description="Acidic residues" evidence="1">
    <location>
        <begin position="289"/>
        <end position="299"/>
    </location>
</feature>
<feature type="compositionally biased region" description="Basic and acidic residues" evidence="1">
    <location>
        <begin position="417"/>
        <end position="435"/>
    </location>
</feature>
<protein>
    <submittedName>
        <fullName evidence="4">Uncharacterized protein KIAA1671-like</fullName>
    </submittedName>
</protein>
<evidence type="ECO:0000313" key="3">
    <source>
        <dbReference type="Proteomes" id="UP000695023"/>
    </source>
</evidence>
<feature type="domain" description="Tankyrase 1-binding protein C-terminal" evidence="2">
    <location>
        <begin position="305"/>
        <end position="485"/>
    </location>
</feature>
<feature type="region of interest" description="Disordered" evidence="1">
    <location>
        <begin position="155"/>
        <end position="177"/>
    </location>
</feature>
<dbReference type="GeneID" id="102209925"/>
<sequence length="494" mass="56405">MKIEKERLEKQEQERKMQEELERRQADQLKEKQRLEDERETKQSGLNNMQEESLVRRSKPHLNYFESEDWPQESKSPHSPSPNTSGPTENLMDVVYDDFSVKQNLINIEFDDFSVKPIKVISRRKTESSPVFRSWDDFLDIEEVKGLVPVDVKTERAKEDEMEKPEQCPNTPPLQEREWVEEIKDEPEEEQLISLNMKKEEKLISVDVKKEEQLISLDVEEEEEEKETETEDEDEMEEDNQEDQTNSFSTKNEDKDTDALIDFGLNHDQQDPVWEQTPERNSPQPVPDEVPEVSSEDTADDLKEPEFAPFPESSTPLLDTSAQRSKADLGKRRIRTRPSRRLTAGLAQTETQDWGTQDSTVEKETVAKERESDSEEEQPKPKVVCSPSQRVPVFPGMSPAGLLAQLKRKTGGGGTAVKEETVESKASEEKEHQDEEVAPSSVELSHSPRTPARLAGATRVLPLIGNKEEGGASSPAWLKELKSKKRMSQHGSDA</sequence>
<evidence type="ECO:0000313" key="4">
    <source>
        <dbReference type="RefSeq" id="XP_005731351.1"/>
    </source>
</evidence>
<evidence type="ECO:0000259" key="2">
    <source>
        <dbReference type="SMART" id="SM01319"/>
    </source>
</evidence>
<feature type="compositionally biased region" description="Basic and acidic residues" evidence="1">
    <location>
        <begin position="155"/>
        <end position="166"/>
    </location>
</feature>
<keyword evidence="3" id="KW-1185">Reference proteome</keyword>
<feature type="compositionally biased region" description="Basic and acidic residues" evidence="1">
    <location>
        <begin position="1"/>
        <end position="42"/>
    </location>
</feature>
<feature type="region of interest" description="Disordered" evidence="1">
    <location>
        <begin position="1"/>
        <end position="91"/>
    </location>
</feature>
<feature type="compositionally biased region" description="Acidic residues" evidence="1">
    <location>
        <begin position="218"/>
        <end position="242"/>
    </location>
</feature>
<proteinExistence type="predicted"/>
<dbReference type="InterPro" id="IPR040006">
    <property type="entry name" value="TNKS1BP1-like"/>
</dbReference>
<evidence type="ECO:0000256" key="1">
    <source>
        <dbReference type="SAM" id="MobiDB-lite"/>
    </source>
</evidence>
<dbReference type="AlphaFoldDB" id="A0A9Y3VEN6"/>